<reference evidence="1" key="1">
    <citation type="submission" date="2024-06" db="EMBL/GenBank/DDBJ databases">
        <title>Caulobacter inopinatus, sp. nov.</title>
        <authorList>
            <person name="Donachie S.P."/>
        </authorList>
    </citation>
    <scope>NUCLEOTIDE SEQUENCE</scope>
    <source>
        <strain evidence="1">73W</strain>
    </source>
</reference>
<name>A0AB39KPD0_9CAUL</name>
<accession>A0AB39KPD0</accession>
<sequence>MPHIIIVSPSELGWVVQAPGLSEPRSFGSGAVAERFARGLAAAPELSGEGEVWIRGRDGALLGRWRDGGRTPNLSAAA</sequence>
<dbReference type="RefSeq" id="WP_369058294.1">
    <property type="nucleotide sequence ID" value="NZ_CP158375.1"/>
</dbReference>
<evidence type="ECO:0000313" key="1">
    <source>
        <dbReference type="EMBL" id="XDO95445.1"/>
    </source>
</evidence>
<dbReference type="EMBL" id="CP158375">
    <property type="protein sequence ID" value="XDO95445.1"/>
    <property type="molecule type" value="Genomic_DNA"/>
</dbReference>
<organism evidence="1">
    <name type="scientific">Caulobacter sp. 73W</name>
    <dbReference type="NCBI Taxonomy" id="3161137"/>
    <lineage>
        <taxon>Bacteria</taxon>
        <taxon>Pseudomonadati</taxon>
        <taxon>Pseudomonadota</taxon>
        <taxon>Alphaproteobacteria</taxon>
        <taxon>Caulobacterales</taxon>
        <taxon>Caulobacteraceae</taxon>
        <taxon>Caulobacter</taxon>
    </lineage>
</organism>
<gene>
    <name evidence="1" type="ORF">ABOZ73_11530</name>
</gene>
<proteinExistence type="predicted"/>
<dbReference type="AlphaFoldDB" id="A0AB39KPD0"/>
<protein>
    <submittedName>
        <fullName evidence="1">Uncharacterized protein</fullName>
    </submittedName>
</protein>